<dbReference type="Proteomes" id="UP000634476">
    <property type="component" value="Unassembled WGS sequence"/>
</dbReference>
<reference evidence="1" key="1">
    <citation type="submission" date="2021-01" db="EMBL/GenBank/DDBJ databases">
        <title>Whole genome shotgun sequence of Planobispora takensis NBRC 109077.</title>
        <authorList>
            <person name="Komaki H."/>
            <person name="Tamura T."/>
        </authorList>
    </citation>
    <scope>NUCLEOTIDE SEQUENCE</scope>
    <source>
        <strain evidence="1">NBRC 109077</strain>
    </source>
</reference>
<gene>
    <name evidence="1" type="ORF">Pta02_64630</name>
</gene>
<protein>
    <submittedName>
        <fullName evidence="1">Uncharacterized protein</fullName>
    </submittedName>
</protein>
<dbReference type="AlphaFoldDB" id="A0A8J3T5F3"/>
<comment type="caution">
    <text evidence="1">The sequence shown here is derived from an EMBL/GenBank/DDBJ whole genome shotgun (WGS) entry which is preliminary data.</text>
</comment>
<evidence type="ECO:0000313" key="2">
    <source>
        <dbReference type="Proteomes" id="UP000634476"/>
    </source>
</evidence>
<keyword evidence="2" id="KW-1185">Reference proteome</keyword>
<proteinExistence type="predicted"/>
<accession>A0A8J3T5F3</accession>
<evidence type="ECO:0000313" key="1">
    <source>
        <dbReference type="EMBL" id="GII04455.1"/>
    </source>
</evidence>
<name>A0A8J3T5F3_9ACTN</name>
<dbReference type="EMBL" id="BOOK01000050">
    <property type="protein sequence ID" value="GII04455.1"/>
    <property type="molecule type" value="Genomic_DNA"/>
</dbReference>
<organism evidence="1 2">
    <name type="scientific">Planobispora takensis</name>
    <dbReference type="NCBI Taxonomy" id="1367882"/>
    <lineage>
        <taxon>Bacteria</taxon>
        <taxon>Bacillati</taxon>
        <taxon>Actinomycetota</taxon>
        <taxon>Actinomycetes</taxon>
        <taxon>Streptosporangiales</taxon>
        <taxon>Streptosporangiaceae</taxon>
        <taxon>Planobispora</taxon>
    </lineage>
</organism>
<sequence length="191" mass="20623">MTGVTARAANPPGRPVIQNGVRHTFRTLIATGAAAAAVLSGTAAHAATIPDFKKPKIFGTTFQADPGHDFTKGIHSRRDGILRGWITAVRGRVAEYEPIRWKRDKHTEGYFVGPPEGDVRAYASPFASGVRYLSAYGCTSAGGLTVDRRTGLGAKRCSGSTLIKRVENEKRPALITVYRGKIVQVQEIYTP</sequence>